<name>A0A1B1YC16_THEST</name>
<accession>A0A1B1YC16</accession>
<dbReference type="RefSeq" id="WP_015358575.1">
    <property type="nucleotide sequence ID" value="NZ_CP014672.1"/>
</dbReference>
<dbReference type="InterPro" id="IPR050490">
    <property type="entry name" value="Bact_solute-bd_prot1"/>
</dbReference>
<feature type="signal peptide" evidence="2">
    <location>
        <begin position="1"/>
        <end position="22"/>
    </location>
</feature>
<sequence>MKKARIISLVMAVMMIVATSAACSPQAKDTTSESSTPTPGQISETSEGEKLKPITFTMFVAGPGEAPPKDNKIIKKIQEITGVTIEFEFLVGDMDQKVGIMIASGEYPDLIGAGQARGRFLNARAFVALDDYLPNYPNLWKHYEPYLNRLRSISPDNKIYILDIWGREYWLNDGQDHFYYGDYNGPAFWIQKDVLAWDGYSNPTKLDDFFDLLERYYKEHPTIDGQPTLPFEVHSQDWRSFCLKNAPQHLIGGRNEGDVVVNPETLEVEIYQNKWYAKEYYKKLNEAFKKGLIHPETFTRNYDEYLKVISQGRVLAMFDQQWNFQDGENVLIAEKKYERTYVPIGVSLDGTPMPYNRYKSDGIIGGNGMGISIKCKDVERALQFMDTLLDEEVHRLMYWGIEGEDYYVDANGRYRRTQEQRDKFADPQWRLANSGAVLGDQFPKLEGRYSNGNACSAGNQPEEKLEGLSDYDREFYSHYGFYSKSDFLPMGKDPGYPEVWSIFSTMEEDNPVKAIFDQITDLQNRHLPNVIMAEDFEAAWEEYVKKYEQIDYHFLEKEIEREIRERKVIY</sequence>
<proteinExistence type="predicted"/>
<feature type="chain" id="PRO_5039164397" evidence="2">
    <location>
        <begin position="23"/>
        <end position="570"/>
    </location>
</feature>
<dbReference type="InterPro" id="IPR006059">
    <property type="entry name" value="SBP"/>
</dbReference>
<evidence type="ECO:0000256" key="2">
    <source>
        <dbReference type="SAM" id="SignalP"/>
    </source>
</evidence>
<dbReference type="Gene3D" id="3.40.190.10">
    <property type="entry name" value="Periplasmic binding protein-like II"/>
    <property type="match status" value="2"/>
</dbReference>
<evidence type="ECO:0000313" key="3">
    <source>
        <dbReference type="EMBL" id="ANW98294.1"/>
    </source>
</evidence>
<dbReference type="AlphaFoldDB" id="A0A1B1YC16"/>
<dbReference type="Pfam" id="PF13416">
    <property type="entry name" value="SBP_bac_8"/>
    <property type="match status" value="1"/>
</dbReference>
<dbReference type="PANTHER" id="PTHR43649">
    <property type="entry name" value="ARABINOSE-BINDING PROTEIN-RELATED"/>
    <property type="match status" value="1"/>
</dbReference>
<feature type="compositionally biased region" description="Polar residues" evidence="1">
    <location>
        <begin position="24"/>
        <end position="45"/>
    </location>
</feature>
<reference evidence="3 4" key="1">
    <citation type="submission" date="2016-02" db="EMBL/GenBank/DDBJ databases">
        <title>Comparison of Clostridium stercorarium subspecies using comparative genomics and transcriptomics.</title>
        <authorList>
            <person name="Schellenberg J."/>
            <person name="Thallinger G."/>
            <person name="Levin D.B."/>
            <person name="Zhang X."/>
            <person name="Alvare G."/>
            <person name="Fristensky B."/>
            <person name="Sparling R."/>
        </authorList>
    </citation>
    <scope>NUCLEOTIDE SEQUENCE [LARGE SCALE GENOMIC DNA]</scope>
    <source>
        <strain evidence="3 4">DSM 2910</strain>
    </source>
</reference>
<gene>
    <name evidence="3" type="ORF">CSTERTH_04205</name>
</gene>
<feature type="region of interest" description="Disordered" evidence="1">
    <location>
        <begin position="24"/>
        <end position="47"/>
    </location>
</feature>
<organism evidence="3 4">
    <name type="scientific">Thermoclostridium stercorarium subsp. thermolacticum DSM 2910</name>
    <dbReference type="NCBI Taxonomy" id="1121336"/>
    <lineage>
        <taxon>Bacteria</taxon>
        <taxon>Bacillati</taxon>
        <taxon>Bacillota</taxon>
        <taxon>Clostridia</taxon>
        <taxon>Eubacteriales</taxon>
        <taxon>Oscillospiraceae</taxon>
        <taxon>Thermoclostridium</taxon>
    </lineage>
</organism>
<dbReference type="PANTHER" id="PTHR43649:SF12">
    <property type="entry name" value="DIACETYLCHITOBIOSE BINDING PROTEIN DASA"/>
    <property type="match status" value="1"/>
</dbReference>
<dbReference type="PROSITE" id="PS51257">
    <property type="entry name" value="PROKAR_LIPOPROTEIN"/>
    <property type="match status" value="1"/>
</dbReference>
<evidence type="ECO:0000256" key="1">
    <source>
        <dbReference type="SAM" id="MobiDB-lite"/>
    </source>
</evidence>
<dbReference type="EMBL" id="CP014672">
    <property type="protein sequence ID" value="ANW98294.1"/>
    <property type="molecule type" value="Genomic_DNA"/>
</dbReference>
<keyword evidence="2" id="KW-0732">Signal</keyword>
<dbReference type="SUPFAM" id="SSF53850">
    <property type="entry name" value="Periplasmic binding protein-like II"/>
    <property type="match status" value="1"/>
</dbReference>
<protein>
    <submittedName>
        <fullName evidence="3">ABC transporter substrate-binding protein</fullName>
    </submittedName>
</protein>
<evidence type="ECO:0000313" key="4">
    <source>
        <dbReference type="Proteomes" id="UP000092971"/>
    </source>
</evidence>
<dbReference type="OrthoDB" id="54751at2"/>
<dbReference type="Proteomes" id="UP000092971">
    <property type="component" value="Chromosome"/>
</dbReference>